<accession>A0ACB8BP54</accession>
<protein>
    <submittedName>
        <fullName evidence="1">Uncharacterized protein</fullName>
    </submittedName>
</protein>
<organism evidence="1 2">
    <name type="scientific">Leucogyrophana mollusca</name>
    <dbReference type="NCBI Taxonomy" id="85980"/>
    <lineage>
        <taxon>Eukaryota</taxon>
        <taxon>Fungi</taxon>
        <taxon>Dikarya</taxon>
        <taxon>Basidiomycota</taxon>
        <taxon>Agaricomycotina</taxon>
        <taxon>Agaricomycetes</taxon>
        <taxon>Agaricomycetidae</taxon>
        <taxon>Boletales</taxon>
        <taxon>Boletales incertae sedis</taxon>
        <taxon>Leucogyrophana</taxon>
    </lineage>
</organism>
<comment type="caution">
    <text evidence="1">The sequence shown here is derived from an EMBL/GenBank/DDBJ whole genome shotgun (WGS) entry which is preliminary data.</text>
</comment>
<proteinExistence type="predicted"/>
<dbReference type="Proteomes" id="UP000790709">
    <property type="component" value="Unassembled WGS sequence"/>
</dbReference>
<evidence type="ECO:0000313" key="2">
    <source>
        <dbReference type="Proteomes" id="UP000790709"/>
    </source>
</evidence>
<dbReference type="EMBL" id="MU266368">
    <property type="protein sequence ID" value="KAH7927357.1"/>
    <property type="molecule type" value="Genomic_DNA"/>
</dbReference>
<sequence length="386" mass="41491">MLPLSEFQFAFCSIATFAATLGYACARKHSRPIIPDSDMEAGMALCAEKAASSAASLQESPSLKRKLVEDADQESVSDRPQKRSKTPPGEEHLNLDCTPVIATEEPPEALVPVHVAQVDEEPIADAIEQTEPLAVISQEHLPSPKDVAPATTAPVEEPSSPKPYSSAFAAFATANSHYAVSASTASSSLQTPIWRRSTSPAKSNDIDSDSSSETLVGASPRPKSNAIEESRQNSSIITTLNKPEGFQVTGEEDETVEAELKGVRLFTKRGAKDFTDMYGHIKILSNAQSLKDRLLFRRDPLGQVSMNVSLLPTVRCAYDAEDNVLRIILKEQAGLEGRQAESVVIYALKPGRAPKADFRAFAESLLANEHLKSVSAAARAASTTES</sequence>
<gene>
    <name evidence="1" type="ORF">BV22DRAFT_1031968</name>
</gene>
<name>A0ACB8BP54_9AGAM</name>
<evidence type="ECO:0000313" key="1">
    <source>
        <dbReference type="EMBL" id="KAH7927357.1"/>
    </source>
</evidence>
<reference evidence="1" key="1">
    <citation type="journal article" date="2021" name="New Phytol.">
        <title>Evolutionary innovations through gain and loss of genes in the ectomycorrhizal Boletales.</title>
        <authorList>
            <person name="Wu G."/>
            <person name="Miyauchi S."/>
            <person name="Morin E."/>
            <person name="Kuo A."/>
            <person name="Drula E."/>
            <person name="Varga T."/>
            <person name="Kohler A."/>
            <person name="Feng B."/>
            <person name="Cao Y."/>
            <person name="Lipzen A."/>
            <person name="Daum C."/>
            <person name="Hundley H."/>
            <person name="Pangilinan J."/>
            <person name="Johnson J."/>
            <person name="Barry K."/>
            <person name="LaButti K."/>
            <person name="Ng V."/>
            <person name="Ahrendt S."/>
            <person name="Min B."/>
            <person name="Choi I.G."/>
            <person name="Park H."/>
            <person name="Plett J.M."/>
            <person name="Magnuson J."/>
            <person name="Spatafora J.W."/>
            <person name="Nagy L.G."/>
            <person name="Henrissat B."/>
            <person name="Grigoriev I.V."/>
            <person name="Yang Z.L."/>
            <person name="Xu J."/>
            <person name="Martin F.M."/>
        </authorList>
    </citation>
    <scope>NUCLEOTIDE SEQUENCE</scope>
    <source>
        <strain evidence="1">KUC20120723A-06</strain>
    </source>
</reference>
<keyword evidence="2" id="KW-1185">Reference proteome</keyword>